<dbReference type="InterPro" id="IPR000847">
    <property type="entry name" value="LysR_HTH_N"/>
</dbReference>
<evidence type="ECO:0000256" key="1">
    <source>
        <dbReference type="ARBA" id="ARBA00009437"/>
    </source>
</evidence>
<organism evidence="6 7">
    <name type="scientific">Streptomyces pseudovenezuelae</name>
    <dbReference type="NCBI Taxonomy" id="67350"/>
    <lineage>
        <taxon>Bacteria</taxon>
        <taxon>Bacillati</taxon>
        <taxon>Actinomycetota</taxon>
        <taxon>Actinomycetes</taxon>
        <taxon>Kitasatosporales</taxon>
        <taxon>Streptomycetaceae</taxon>
        <taxon>Streptomyces</taxon>
        <taxon>Streptomyces aurantiacus group</taxon>
    </lineage>
</organism>
<dbReference type="InterPro" id="IPR036390">
    <property type="entry name" value="WH_DNA-bd_sf"/>
</dbReference>
<proteinExistence type="inferred from homology"/>
<comment type="similarity">
    <text evidence="1">Belongs to the LysR transcriptional regulatory family.</text>
</comment>
<evidence type="ECO:0000256" key="2">
    <source>
        <dbReference type="ARBA" id="ARBA00023015"/>
    </source>
</evidence>
<evidence type="ECO:0000256" key="3">
    <source>
        <dbReference type="ARBA" id="ARBA00023125"/>
    </source>
</evidence>
<dbReference type="GO" id="GO:0003700">
    <property type="term" value="F:DNA-binding transcription factor activity"/>
    <property type="evidence" value="ECO:0007669"/>
    <property type="project" value="InterPro"/>
</dbReference>
<keyword evidence="3" id="KW-0238">DNA-binding</keyword>
<dbReference type="GO" id="GO:0003677">
    <property type="term" value="F:DNA binding"/>
    <property type="evidence" value="ECO:0007669"/>
    <property type="project" value="UniProtKB-KW"/>
</dbReference>
<dbReference type="PRINTS" id="PR00039">
    <property type="entry name" value="HTHLYSR"/>
</dbReference>
<sequence length="313" mass="32840">MDFSDVSLTALRVFRAVAEQGTFTAAAVSLGYTQSAVSRQIASIERAAGAELLERRRDGVRLTAAGRVVLRRATTVVDEIDAATRELSGLPGQAGTVRLGWFPSAGAVLVPRALAALRRTDPELQVVGREGSTPALVRALRAGSIDLALLASAPPFRPPDTESPPLTLRTLTERVLCLAVPAAHPLARGDHVDVADLRGQRWIAGSSSGEDKLMGVWPGLDERPEIAHTARDWLAKLHLVAAGCGLTTVPAVLASAAPPGVRVLPVRGGPQEQRRLLLAHLPHPLTTPSVRVAAALRATALDADTPLPGTPPS</sequence>
<evidence type="ECO:0000313" key="6">
    <source>
        <dbReference type="EMBL" id="KUM82440.1"/>
    </source>
</evidence>
<dbReference type="Pfam" id="PF00126">
    <property type="entry name" value="HTH_1"/>
    <property type="match status" value="1"/>
</dbReference>
<gene>
    <name evidence="6" type="ORF">AQI94_41655</name>
</gene>
<dbReference type="InterPro" id="IPR036388">
    <property type="entry name" value="WH-like_DNA-bd_sf"/>
</dbReference>
<comment type="caution">
    <text evidence="6">The sequence shown here is derived from an EMBL/GenBank/DDBJ whole genome shotgun (WGS) entry which is preliminary data.</text>
</comment>
<reference evidence="6 7" key="1">
    <citation type="submission" date="2015-10" db="EMBL/GenBank/DDBJ databases">
        <title>Draft genome sequence of Streptomyces pseudovenezuelae DSM 40212, type strain for the species Streptomyces pseudovenezuelae.</title>
        <authorList>
            <person name="Ruckert C."/>
            <person name="Winkler A."/>
            <person name="Kalinowski J."/>
            <person name="Kampfer P."/>
            <person name="Glaeser S."/>
        </authorList>
    </citation>
    <scope>NUCLEOTIDE SEQUENCE [LARGE SCALE GENOMIC DNA]</scope>
    <source>
        <strain evidence="6 7">DSM 40212</strain>
    </source>
</reference>
<dbReference type="InterPro" id="IPR005119">
    <property type="entry name" value="LysR_subst-bd"/>
</dbReference>
<evidence type="ECO:0000259" key="5">
    <source>
        <dbReference type="PROSITE" id="PS50931"/>
    </source>
</evidence>
<dbReference type="Pfam" id="PF03466">
    <property type="entry name" value="LysR_substrate"/>
    <property type="match status" value="1"/>
</dbReference>
<keyword evidence="4" id="KW-0804">Transcription</keyword>
<evidence type="ECO:0000313" key="7">
    <source>
        <dbReference type="Proteomes" id="UP000053039"/>
    </source>
</evidence>
<dbReference type="Gene3D" id="3.40.190.10">
    <property type="entry name" value="Periplasmic binding protein-like II"/>
    <property type="match status" value="2"/>
</dbReference>
<dbReference type="EMBL" id="LMWM01000054">
    <property type="protein sequence ID" value="KUM82440.1"/>
    <property type="molecule type" value="Genomic_DNA"/>
</dbReference>
<name>A0A124H8F3_9ACTN</name>
<dbReference type="Gene3D" id="1.10.10.10">
    <property type="entry name" value="Winged helix-like DNA-binding domain superfamily/Winged helix DNA-binding domain"/>
    <property type="match status" value="1"/>
</dbReference>
<dbReference type="SUPFAM" id="SSF53850">
    <property type="entry name" value="Periplasmic binding protein-like II"/>
    <property type="match status" value="1"/>
</dbReference>
<dbReference type="RefSeq" id="WP_062230331.1">
    <property type="nucleotide sequence ID" value="NZ_JBEYZI010000119.1"/>
</dbReference>
<dbReference type="PANTHER" id="PTHR30346">
    <property type="entry name" value="TRANSCRIPTIONAL DUAL REGULATOR HCAR-RELATED"/>
    <property type="match status" value="1"/>
</dbReference>
<dbReference type="GO" id="GO:0032993">
    <property type="term" value="C:protein-DNA complex"/>
    <property type="evidence" value="ECO:0007669"/>
    <property type="project" value="TreeGrafter"/>
</dbReference>
<protein>
    <submittedName>
        <fullName evidence="6">LysR family transcriptional regulator</fullName>
    </submittedName>
</protein>
<dbReference type="PANTHER" id="PTHR30346:SF29">
    <property type="entry name" value="LYSR SUBSTRATE-BINDING"/>
    <property type="match status" value="1"/>
</dbReference>
<dbReference type="AlphaFoldDB" id="A0A124H8F3"/>
<dbReference type="PROSITE" id="PS50931">
    <property type="entry name" value="HTH_LYSR"/>
    <property type="match status" value="1"/>
</dbReference>
<dbReference type="FunFam" id="1.10.10.10:FF:000001">
    <property type="entry name" value="LysR family transcriptional regulator"/>
    <property type="match status" value="1"/>
</dbReference>
<dbReference type="SUPFAM" id="SSF46785">
    <property type="entry name" value="Winged helix' DNA-binding domain"/>
    <property type="match status" value="1"/>
</dbReference>
<keyword evidence="2" id="KW-0805">Transcription regulation</keyword>
<feature type="domain" description="HTH lysR-type" evidence="5">
    <location>
        <begin position="6"/>
        <end position="63"/>
    </location>
</feature>
<evidence type="ECO:0000256" key="4">
    <source>
        <dbReference type="ARBA" id="ARBA00023163"/>
    </source>
</evidence>
<accession>A0A124H8F3</accession>
<dbReference type="OrthoDB" id="3286335at2"/>
<dbReference type="Proteomes" id="UP000053039">
    <property type="component" value="Unassembled WGS sequence"/>
</dbReference>